<gene>
    <name evidence="3" type="ORF">APR40_15085</name>
    <name evidence="2" type="ORF">BHS39_15115</name>
</gene>
<proteinExistence type="predicted"/>
<dbReference type="AlphaFoldDB" id="A0A2N0TPF1"/>
<dbReference type="Proteomes" id="UP000176009">
    <property type="component" value="Unassembled WGS sequence"/>
</dbReference>
<dbReference type="RefSeq" id="WP_070055008.1">
    <property type="nucleotide sequence ID" value="NZ_FVZF01000044.1"/>
</dbReference>
<protein>
    <submittedName>
        <fullName evidence="3">Uncharacterized protein</fullName>
    </submittedName>
</protein>
<reference evidence="2 4" key="2">
    <citation type="submission" date="2016-09" db="EMBL/GenBank/DDBJ databases">
        <title>Genome Sequence of Salegentibacter salarius,Isolated from a Marine Solar Saltern of the Yellow Sea in South Korea.</title>
        <authorList>
            <person name="Zheng Q."/>
            <person name="Liu Y."/>
        </authorList>
    </citation>
    <scope>NUCLEOTIDE SEQUENCE [LARGE SCALE GENOMIC DNA]</scope>
    <source>
        <strain evidence="2 4">KCTC 12974</strain>
    </source>
</reference>
<keyword evidence="1" id="KW-0175">Coiled coil</keyword>
<evidence type="ECO:0000313" key="2">
    <source>
        <dbReference type="EMBL" id="OEY71715.1"/>
    </source>
</evidence>
<organism evidence="3 5">
    <name type="scientific">Salegentibacter salarius</name>
    <dbReference type="NCBI Taxonomy" id="435906"/>
    <lineage>
        <taxon>Bacteria</taxon>
        <taxon>Pseudomonadati</taxon>
        <taxon>Bacteroidota</taxon>
        <taxon>Flavobacteriia</taxon>
        <taxon>Flavobacteriales</taxon>
        <taxon>Flavobacteriaceae</taxon>
        <taxon>Salegentibacter</taxon>
    </lineage>
</organism>
<accession>A0A2N0TPF1</accession>
<dbReference type="EMBL" id="LKTR01000049">
    <property type="protein sequence ID" value="PKD16601.1"/>
    <property type="molecule type" value="Genomic_DNA"/>
</dbReference>
<evidence type="ECO:0000313" key="3">
    <source>
        <dbReference type="EMBL" id="PKD16601.1"/>
    </source>
</evidence>
<dbReference type="Proteomes" id="UP000232533">
    <property type="component" value="Unassembled WGS sequence"/>
</dbReference>
<dbReference type="OrthoDB" id="7597037at2"/>
<sequence>MKDSYDKSIQLVCITCGDSNFEYNDEKTWIKCNRCEREYNGGYDELVELNQEKINNELEETQQEIRKDLQEDLNKMFKDTFKNIKLK</sequence>
<feature type="coiled-coil region" evidence="1">
    <location>
        <begin position="44"/>
        <end position="75"/>
    </location>
</feature>
<evidence type="ECO:0000313" key="5">
    <source>
        <dbReference type="Proteomes" id="UP000232533"/>
    </source>
</evidence>
<reference evidence="3 5" key="1">
    <citation type="submission" date="2015-10" db="EMBL/GenBank/DDBJ databases">
        <title>Draft genome sequence of Salegentibacter salinarum KCTC 12975.</title>
        <authorList>
            <person name="Lin W."/>
            <person name="Zheng Q."/>
        </authorList>
    </citation>
    <scope>NUCLEOTIDE SEQUENCE [LARGE SCALE GENOMIC DNA]</scope>
    <source>
        <strain evidence="3 5">KCTC 12974</strain>
    </source>
</reference>
<evidence type="ECO:0000313" key="4">
    <source>
        <dbReference type="Proteomes" id="UP000176009"/>
    </source>
</evidence>
<keyword evidence="4" id="KW-1185">Reference proteome</keyword>
<name>A0A2N0TPF1_9FLAO</name>
<evidence type="ECO:0000256" key="1">
    <source>
        <dbReference type="SAM" id="Coils"/>
    </source>
</evidence>
<comment type="caution">
    <text evidence="3">The sequence shown here is derived from an EMBL/GenBank/DDBJ whole genome shotgun (WGS) entry which is preliminary data.</text>
</comment>
<dbReference type="EMBL" id="MJBR01000042">
    <property type="protein sequence ID" value="OEY71715.1"/>
    <property type="molecule type" value="Genomic_DNA"/>
</dbReference>